<dbReference type="Pfam" id="PF12796">
    <property type="entry name" value="Ank_2"/>
    <property type="match status" value="3"/>
</dbReference>
<sequence length="350" mass="38223">MAPYPPLIQAVRSNDAPTVRKLLTRKPYPLDETAGRNAWTPLHFAAYYQNRAILQLLLSKNAPISTKETKDGFEPLHKAAERGNIDAIKILLDNGADIEATSNAGSTPLLVAVKFGFVPAVRELLFRGADINVYDSTGRSVAHIAAERGNLEMLEFLHANNAWIDLANVNGRTPLYLAVKGGHESVVKYLLDNGADVNAAGDDGWTPVHAAGYYSKPEDEEGDIMMLLLEADADVKAEITSTGYMPLHKAAEGGNLEVLRWLVNAGAEVNGKSKRGHTPLYAAVRFGKERAPVMEIVKFLVGKGADVGVRDQFGMGLVSIAKQRRWKELMEFLDTQVQGRGSPVQYEKDS</sequence>
<dbReference type="OrthoDB" id="426293at2759"/>
<feature type="repeat" description="ANK" evidence="3">
    <location>
        <begin position="275"/>
        <end position="312"/>
    </location>
</feature>
<dbReference type="SMART" id="SM00248">
    <property type="entry name" value="ANK"/>
    <property type="match status" value="9"/>
</dbReference>
<protein>
    <submittedName>
        <fullName evidence="4">Uncharacterized protein</fullName>
    </submittedName>
</protein>
<dbReference type="SUPFAM" id="SSF48403">
    <property type="entry name" value="Ankyrin repeat"/>
    <property type="match status" value="1"/>
</dbReference>
<dbReference type="InterPro" id="IPR002110">
    <property type="entry name" value="Ankyrin_rpt"/>
</dbReference>
<comment type="caution">
    <text evidence="4">The sequence shown here is derived from an EMBL/GenBank/DDBJ whole genome shotgun (WGS) entry which is preliminary data.</text>
</comment>
<dbReference type="STRING" id="1284197.S8AVK2"/>
<dbReference type="Gene3D" id="1.25.40.20">
    <property type="entry name" value="Ankyrin repeat-containing domain"/>
    <property type="match status" value="1"/>
</dbReference>
<dbReference type="eggNOG" id="KOG4177">
    <property type="taxonomic scope" value="Eukaryota"/>
</dbReference>
<feature type="repeat" description="ANK" evidence="3">
    <location>
        <begin position="170"/>
        <end position="202"/>
    </location>
</feature>
<dbReference type="InterPro" id="IPR036770">
    <property type="entry name" value="Ankyrin_rpt-contain_sf"/>
</dbReference>
<dbReference type="PRINTS" id="PR01415">
    <property type="entry name" value="ANKYRIN"/>
</dbReference>
<feature type="repeat" description="ANK" evidence="3">
    <location>
        <begin position="104"/>
        <end position="136"/>
    </location>
</feature>
<feature type="repeat" description="ANK" evidence="3">
    <location>
        <begin position="242"/>
        <end position="274"/>
    </location>
</feature>
<evidence type="ECO:0000313" key="5">
    <source>
        <dbReference type="Proteomes" id="UP000015100"/>
    </source>
</evidence>
<reference evidence="5" key="2">
    <citation type="submission" date="2013-04" db="EMBL/GenBank/DDBJ databases">
        <title>Genomic mechanisms accounting for the adaptation to parasitism in nematode-trapping fungi.</title>
        <authorList>
            <person name="Ahren D.G."/>
        </authorList>
    </citation>
    <scope>NUCLEOTIDE SEQUENCE [LARGE SCALE GENOMIC DNA]</scope>
    <source>
        <strain evidence="5">CBS 200.50</strain>
    </source>
</reference>
<dbReference type="PROSITE" id="PS50088">
    <property type="entry name" value="ANK_REPEAT"/>
    <property type="match status" value="8"/>
</dbReference>
<dbReference type="HOGENOM" id="CLU_000134_18_0_1"/>
<evidence type="ECO:0000256" key="3">
    <source>
        <dbReference type="PROSITE-ProRule" id="PRU00023"/>
    </source>
</evidence>
<evidence type="ECO:0000313" key="4">
    <source>
        <dbReference type="EMBL" id="EPS45001.1"/>
    </source>
</evidence>
<proteinExistence type="predicted"/>
<keyword evidence="2 3" id="KW-0040">ANK repeat</keyword>
<dbReference type="EMBL" id="AQGS01000024">
    <property type="protein sequence ID" value="EPS45001.1"/>
    <property type="molecule type" value="Genomic_DNA"/>
</dbReference>
<dbReference type="Proteomes" id="UP000015100">
    <property type="component" value="Unassembled WGS sequence"/>
</dbReference>
<evidence type="ECO:0000256" key="2">
    <source>
        <dbReference type="ARBA" id="ARBA00023043"/>
    </source>
</evidence>
<dbReference type="PANTHER" id="PTHR24173:SF74">
    <property type="entry name" value="ANKYRIN REPEAT DOMAIN-CONTAINING PROTEIN 16"/>
    <property type="match status" value="1"/>
</dbReference>
<dbReference type="PANTHER" id="PTHR24173">
    <property type="entry name" value="ANKYRIN REPEAT CONTAINING"/>
    <property type="match status" value="1"/>
</dbReference>
<name>S8AVK2_DACHA</name>
<dbReference type="AlphaFoldDB" id="S8AVK2"/>
<dbReference type="PROSITE" id="PS50297">
    <property type="entry name" value="ANK_REP_REGION"/>
    <property type="match status" value="6"/>
</dbReference>
<feature type="repeat" description="ANK" evidence="3">
    <location>
        <begin position="37"/>
        <end position="69"/>
    </location>
</feature>
<reference evidence="4 5" key="1">
    <citation type="journal article" date="2013" name="PLoS Genet.">
        <title>Genomic mechanisms accounting for the adaptation to parasitism in nematode-trapping fungi.</title>
        <authorList>
            <person name="Meerupati T."/>
            <person name="Andersson K.M."/>
            <person name="Friman E."/>
            <person name="Kumar D."/>
            <person name="Tunlid A."/>
            <person name="Ahren D."/>
        </authorList>
    </citation>
    <scope>NUCLEOTIDE SEQUENCE [LARGE SCALE GENOMIC DNA]</scope>
    <source>
        <strain evidence="4 5">CBS 200.50</strain>
    </source>
</reference>
<feature type="repeat" description="ANK" evidence="3">
    <location>
        <begin position="137"/>
        <end position="169"/>
    </location>
</feature>
<feature type="repeat" description="ANK" evidence="3">
    <location>
        <begin position="203"/>
        <end position="240"/>
    </location>
</feature>
<organism evidence="4 5">
    <name type="scientific">Dactylellina haptotyla (strain CBS 200.50)</name>
    <name type="common">Nematode-trapping fungus</name>
    <name type="synonym">Monacrosporium haptotylum</name>
    <dbReference type="NCBI Taxonomy" id="1284197"/>
    <lineage>
        <taxon>Eukaryota</taxon>
        <taxon>Fungi</taxon>
        <taxon>Dikarya</taxon>
        <taxon>Ascomycota</taxon>
        <taxon>Pezizomycotina</taxon>
        <taxon>Orbiliomycetes</taxon>
        <taxon>Orbiliales</taxon>
        <taxon>Orbiliaceae</taxon>
        <taxon>Dactylellina</taxon>
    </lineage>
</organism>
<keyword evidence="5" id="KW-1185">Reference proteome</keyword>
<feature type="repeat" description="ANK" evidence="3">
    <location>
        <begin position="71"/>
        <end position="103"/>
    </location>
</feature>
<evidence type="ECO:0000256" key="1">
    <source>
        <dbReference type="ARBA" id="ARBA00022737"/>
    </source>
</evidence>
<keyword evidence="1" id="KW-0677">Repeat</keyword>
<dbReference type="OMA" id="GHINIMQ"/>
<accession>S8AVK2</accession>
<gene>
    <name evidence="4" type="ORF">H072_974</name>
</gene>